<reference evidence="6 7" key="1">
    <citation type="submission" date="2019-03" db="EMBL/GenBank/DDBJ databases">
        <title>Genomic Encyclopedia of Type Strains, Phase IV (KMG-IV): sequencing the most valuable type-strain genomes for metagenomic binning, comparative biology and taxonomic classification.</title>
        <authorList>
            <person name="Goeker M."/>
        </authorList>
    </citation>
    <scope>NUCLEOTIDE SEQUENCE [LARGE SCALE GENOMIC DNA]</scope>
    <source>
        <strain evidence="6 7">DSM 15969</strain>
    </source>
</reference>
<comment type="caution">
    <text evidence="6">The sequence shown here is derived from an EMBL/GenBank/DDBJ whole genome shotgun (WGS) entry which is preliminary data.</text>
</comment>
<dbReference type="InterPro" id="IPR003439">
    <property type="entry name" value="ABC_transporter-like_ATP-bd"/>
</dbReference>
<dbReference type="AlphaFoldDB" id="A0A4R1Q662"/>
<dbReference type="PANTHER" id="PTHR43335">
    <property type="entry name" value="ABC TRANSPORTER, ATP-BINDING PROTEIN"/>
    <property type="match status" value="1"/>
</dbReference>
<name>A0A4R1Q662_9FIRM</name>
<gene>
    <name evidence="6" type="ORF">EV210_106173</name>
</gene>
<evidence type="ECO:0000256" key="2">
    <source>
        <dbReference type="ARBA" id="ARBA00022448"/>
    </source>
</evidence>
<dbReference type="GO" id="GO:0005524">
    <property type="term" value="F:ATP binding"/>
    <property type="evidence" value="ECO:0007669"/>
    <property type="project" value="UniProtKB-KW"/>
</dbReference>
<dbReference type="EMBL" id="SLUI01000006">
    <property type="protein sequence ID" value="TCL37304.1"/>
    <property type="molecule type" value="Genomic_DNA"/>
</dbReference>
<feature type="domain" description="ABC transporter" evidence="5">
    <location>
        <begin position="1"/>
        <end position="217"/>
    </location>
</feature>
<dbReference type="PROSITE" id="PS50893">
    <property type="entry name" value="ABC_TRANSPORTER_2"/>
    <property type="match status" value="1"/>
</dbReference>
<organism evidence="6 7">
    <name type="scientific">Anaerospora hongkongensis</name>
    <dbReference type="NCBI Taxonomy" id="244830"/>
    <lineage>
        <taxon>Bacteria</taxon>
        <taxon>Bacillati</taxon>
        <taxon>Bacillota</taxon>
        <taxon>Negativicutes</taxon>
        <taxon>Selenomonadales</taxon>
        <taxon>Sporomusaceae</taxon>
        <taxon>Anaerospora</taxon>
    </lineage>
</organism>
<dbReference type="Pfam" id="PF00005">
    <property type="entry name" value="ABC_tran"/>
    <property type="match status" value="1"/>
</dbReference>
<accession>A0A4R1Q662</accession>
<comment type="similarity">
    <text evidence="1">Belongs to the ABC transporter superfamily.</text>
</comment>
<dbReference type="PANTHER" id="PTHR43335:SF2">
    <property type="entry name" value="ABC TRANSPORTER, ATP-BINDING PROTEIN"/>
    <property type="match status" value="1"/>
</dbReference>
<dbReference type="SMART" id="SM00382">
    <property type="entry name" value="AAA"/>
    <property type="match status" value="1"/>
</dbReference>
<dbReference type="Proteomes" id="UP000295063">
    <property type="component" value="Unassembled WGS sequence"/>
</dbReference>
<dbReference type="InterPro" id="IPR003593">
    <property type="entry name" value="AAA+_ATPase"/>
</dbReference>
<evidence type="ECO:0000259" key="5">
    <source>
        <dbReference type="PROSITE" id="PS50893"/>
    </source>
</evidence>
<evidence type="ECO:0000313" key="6">
    <source>
        <dbReference type="EMBL" id="TCL37304.1"/>
    </source>
</evidence>
<dbReference type="PROSITE" id="PS00211">
    <property type="entry name" value="ABC_TRANSPORTER_1"/>
    <property type="match status" value="1"/>
</dbReference>
<dbReference type="InterPro" id="IPR027417">
    <property type="entry name" value="P-loop_NTPase"/>
</dbReference>
<dbReference type="SUPFAM" id="SSF52540">
    <property type="entry name" value="P-loop containing nucleoside triphosphate hydrolases"/>
    <property type="match status" value="1"/>
</dbReference>
<sequence length="237" mass="26071">MALNDITCRIGTGVFGLLGENGAGKSTLLKILATMIEPTGGKVTVNGLDLCSEQAVIRKQLGYLPQEFGFYTRLTGFEMLEYYAVLKGLTNKQARTIQVNEALEVVNLAEVRNRRISTYSFGMKQRLGFAQALLGKPQLLIMDEPTVGLDPVERNNIRKVIIELGRKITIIYSTHIIADIEACCSEVAVLRQGSLVFQGKPDELAKLAAGMSWQVKDAPAKDGYKSLMEAARQEDDE</sequence>
<keyword evidence="2" id="KW-0813">Transport</keyword>
<dbReference type="InterPro" id="IPR017871">
    <property type="entry name" value="ABC_transporter-like_CS"/>
</dbReference>
<keyword evidence="3" id="KW-0547">Nucleotide-binding</keyword>
<evidence type="ECO:0000256" key="1">
    <source>
        <dbReference type="ARBA" id="ARBA00005417"/>
    </source>
</evidence>
<keyword evidence="7" id="KW-1185">Reference proteome</keyword>
<proteinExistence type="inferred from homology"/>
<dbReference type="Gene3D" id="3.40.50.300">
    <property type="entry name" value="P-loop containing nucleotide triphosphate hydrolases"/>
    <property type="match status" value="1"/>
</dbReference>
<evidence type="ECO:0000256" key="4">
    <source>
        <dbReference type="ARBA" id="ARBA00022840"/>
    </source>
</evidence>
<keyword evidence="4" id="KW-0067">ATP-binding</keyword>
<dbReference type="GO" id="GO:0016887">
    <property type="term" value="F:ATP hydrolysis activity"/>
    <property type="evidence" value="ECO:0007669"/>
    <property type="project" value="InterPro"/>
</dbReference>
<protein>
    <submittedName>
        <fullName evidence="6">ABC-type multidrug transport system ATPase subunit</fullName>
    </submittedName>
</protein>
<evidence type="ECO:0000313" key="7">
    <source>
        <dbReference type="Proteomes" id="UP000295063"/>
    </source>
</evidence>
<evidence type="ECO:0000256" key="3">
    <source>
        <dbReference type="ARBA" id="ARBA00022741"/>
    </source>
</evidence>